<dbReference type="SUPFAM" id="SSF54909">
    <property type="entry name" value="Dimeric alpha+beta barrel"/>
    <property type="match status" value="1"/>
</dbReference>
<comment type="caution">
    <text evidence="3">The sequence shown here is derived from an EMBL/GenBank/DDBJ whole genome shotgun (WGS) entry which is preliminary data.</text>
</comment>
<dbReference type="Gene3D" id="3.30.70.100">
    <property type="match status" value="1"/>
</dbReference>
<dbReference type="GO" id="GO:0004497">
    <property type="term" value="F:monooxygenase activity"/>
    <property type="evidence" value="ECO:0007669"/>
    <property type="project" value="UniProtKB-KW"/>
</dbReference>
<dbReference type="PROSITE" id="PS51725">
    <property type="entry name" value="ABM"/>
    <property type="match status" value="1"/>
</dbReference>
<keyword evidence="3" id="KW-0560">Oxidoreductase</keyword>
<accession>A0ABW7QDY8</accession>
<dbReference type="InterPro" id="IPR011008">
    <property type="entry name" value="Dimeric_a/b-barrel"/>
</dbReference>
<evidence type="ECO:0000256" key="1">
    <source>
        <dbReference type="SAM" id="MobiDB-lite"/>
    </source>
</evidence>
<evidence type="ECO:0000313" key="3">
    <source>
        <dbReference type="EMBL" id="MFH8253100.1"/>
    </source>
</evidence>
<dbReference type="InterPro" id="IPR050744">
    <property type="entry name" value="AI-2_Isomerase_LsrG"/>
</dbReference>
<dbReference type="EMBL" id="JBIQWL010000016">
    <property type="protein sequence ID" value="MFH8253100.1"/>
    <property type="molecule type" value="Genomic_DNA"/>
</dbReference>
<dbReference type="PANTHER" id="PTHR33336">
    <property type="entry name" value="QUINOL MONOOXYGENASE YGIN-RELATED"/>
    <property type="match status" value="1"/>
</dbReference>
<evidence type="ECO:0000259" key="2">
    <source>
        <dbReference type="PROSITE" id="PS51725"/>
    </source>
</evidence>
<proteinExistence type="predicted"/>
<feature type="compositionally biased region" description="Basic and acidic residues" evidence="1">
    <location>
        <begin position="15"/>
        <end position="32"/>
    </location>
</feature>
<dbReference type="RefSeq" id="WP_397558527.1">
    <property type="nucleotide sequence ID" value="NZ_JBIQWL010000016.1"/>
</dbReference>
<keyword evidence="4" id="KW-1185">Reference proteome</keyword>
<evidence type="ECO:0000313" key="4">
    <source>
        <dbReference type="Proteomes" id="UP001610861"/>
    </source>
</evidence>
<dbReference type="EC" id="1.-.-.-" evidence="3"/>
<dbReference type="Proteomes" id="UP001610861">
    <property type="component" value="Unassembled WGS sequence"/>
</dbReference>
<gene>
    <name evidence="3" type="ORF">ACH3VR_22220</name>
</gene>
<dbReference type="InterPro" id="IPR007138">
    <property type="entry name" value="ABM_dom"/>
</dbReference>
<dbReference type="PANTHER" id="PTHR33336:SF3">
    <property type="entry name" value="ABM DOMAIN-CONTAINING PROTEIN"/>
    <property type="match status" value="1"/>
</dbReference>
<dbReference type="Pfam" id="PF03992">
    <property type="entry name" value="ABM"/>
    <property type="match status" value="1"/>
</dbReference>
<name>A0ABW7QDY8_9MICO</name>
<reference evidence="3 4" key="1">
    <citation type="submission" date="2024-09" db="EMBL/GenBank/DDBJ databases">
        <authorList>
            <person name="Pan X."/>
        </authorList>
    </citation>
    <scope>NUCLEOTIDE SEQUENCE [LARGE SCALE GENOMIC DNA]</scope>
    <source>
        <strain evidence="3 4">B2969</strain>
    </source>
</reference>
<organism evidence="3 4">
    <name type="scientific">Microbacterium alkaliflavum</name>
    <dbReference type="NCBI Taxonomy" id="3248839"/>
    <lineage>
        <taxon>Bacteria</taxon>
        <taxon>Bacillati</taxon>
        <taxon>Actinomycetota</taxon>
        <taxon>Actinomycetes</taxon>
        <taxon>Micrococcales</taxon>
        <taxon>Microbacteriaceae</taxon>
        <taxon>Microbacterium</taxon>
    </lineage>
</organism>
<keyword evidence="3" id="KW-0503">Monooxygenase</keyword>
<feature type="domain" description="ABM" evidence="2">
    <location>
        <begin position="62"/>
        <end position="151"/>
    </location>
</feature>
<protein>
    <submittedName>
        <fullName evidence="3">Quinol monooxygenase</fullName>
        <ecNumber evidence="3">1.-.-.-</ecNumber>
    </submittedName>
</protein>
<feature type="region of interest" description="Disordered" evidence="1">
    <location>
        <begin position="1"/>
        <end position="53"/>
    </location>
</feature>
<sequence length="178" mass="20117">MTSYATRSRRPRSPAQHDRCGRDHDRGRDGLTRRAPRGTGVTVRAAPLPHPQEPAMTQEIPVVLYARFTAQDGCADEVENLLRDLVANVRNEPGNIVFDAYREKDHDHRFFVFEVYRDLESFEAHLTAPYGGPFNRALRNLIVEHGSRLTFLNRTADGVRRRPRAGIPGHAPTLHAMG</sequence>